<proteinExistence type="predicted"/>
<keyword evidence="1" id="KW-0732">Signal</keyword>
<evidence type="ECO:0000313" key="4">
    <source>
        <dbReference type="Proteomes" id="UP000824366"/>
    </source>
</evidence>
<dbReference type="CDD" id="cd00158">
    <property type="entry name" value="RHOD"/>
    <property type="match status" value="1"/>
</dbReference>
<dbReference type="Gene3D" id="3.40.250.10">
    <property type="entry name" value="Rhodanese-like domain"/>
    <property type="match status" value="1"/>
</dbReference>
<reference evidence="3 4" key="1">
    <citation type="journal article" date="2021" name="Microbiol. Spectr.">
        <title>A Single Bacterium Capable of Oxidation and Reduction of Iron at Circumneutral pH.</title>
        <authorList>
            <person name="Kato S."/>
            <person name="Ohkuma M."/>
        </authorList>
    </citation>
    <scope>NUCLEOTIDE SEQUENCE [LARGE SCALE GENOMIC DNA]</scope>
    <source>
        <strain evidence="3 4">MIZ03</strain>
    </source>
</reference>
<name>A0ABN6D7E5_9BURK</name>
<organism evidence="3 4">
    <name type="scientific">Rhodoferax lithotrophicus</name>
    <dbReference type="NCBI Taxonomy" id="2798804"/>
    <lineage>
        <taxon>Bacteria</taxon>
        <taxon>Pseudomonadati</taxon>
        <taxon>Pseudomonadota</taxon>
        <taxon>Betaproteobacteria</taxon>
        <taxon>Burkholderiales</taxon>
        <taxon>Comamonadaceae</taxon>
        <taxon>Rhodoferax</taxon>
    </lineage>
</organism>
<feature type="signal peptide" evidence="1">
    <location>
        <begin position="1"/>
        <end position="25"/>
    </location>
</feature>
<dbReference type="PROSITE" id="PS50206">
    <property type="entry name" value="RHODANESE_3"/>
    <property type="match status" value="1"/>
</dbReference>
<dbReference type="Pfam" id="PF00581">
    <property type="entry name" value="Rhodanese"/>
    <property type="match status" value="1"/>
</dbReference>
<protein>
    <recommendedName>
        <fullName evidence="2">Rhodanese domain-containing protein</fullName>
    </recommendedName>
</protein>
<dbReference type="PROSITE" id="PS51257">
    <property type="entry name" value="PROKAR_LIPOPROTEIN"/>
    <property type="match status" value="1"/>
</dbReference>
<evidence type="ECO:0000259" key="2">
    <source>
        <dbReference type="PROSITE" id="PS50206"/>
    </source>
</evidence>
<gene>
    <name evidence="3" type="ORF">MIZ03_2828</name>
</gene>
<sequence length="207" mass="22668">MHDQRMNRWIALALLTALGCLGVQAGENPPLRITKESHEFVVQTPRGPLVITRVKTAFGIDKGYIQPLVPQPGVTPVTEIEVMKALNDPATLVIDMRDEDAPLKTTIPNTYHIPYNELEDHMAELGCASIGKNQWNCADAYNLVGFCYGPMCVQSPAGIAILVHMGFPVSKISYYRGGMTDWVALGLTTVSGNRPLSSRVKLPVHSQ</sequence>
<dbReference type="InterPro" id="IPR001763">
    <property type="entry name" value="Rhodanese-like_dom"/>
</dbReference>
<dbReference type="InterPro" id="IPR036873">
    <property type="entry name" value="Rhodanese-like_dom_sf"/>
</dbReference>
<evidence type="ECO:0000256" key="1">
    <source>
        <dbReference type="SAM" id="SignalP"/>
    </source>
</evidence>
<dbReference type="SUPFAM" id="SSF52821">
    <property type="entry name" value="Rhodanese/Cell cycle control phosphatase"/>
    <property type="match status" value="1"/>
</dbReference>
<evidence type="ECO:0000313" key="3">
    <source>
        <dbReference type="EMBL" id="BCO27935.1"/>
    </source>
</evidence>
<dbReference type="EMBL" id="AP024238">
    <property type="protein sequence ID" value="BCO27935.1"/>
    <property type="molecule type" value="Genomic_DNA"/>
</dbReference>
<feature type="domain" description="Rhodanese" evidence="2">
    <location>
        <begin position="87"/>
        <end position="191"/>
    </location>
</feature>
<dbReference type="RefSeq" id="WP_223903939.1">
    <property type="nucleotide sequence ID" value="NZ_AP024238.1"/>
</dbReference>
<accession>A0ABN6D7E5</accession>
<keyword evidence="4" id="KW-1185">Reference proteome</keyword>
<dbReference type="Proteomes" id="UP000824366">
    <property type="component" value="Chromosome"/>
</dbReference>
<feature type="chain" id="PRO_5047355802" description="Rhodanese domain-containing protein" evidence="1">
    <location>
        <begin position="26"/>
        <end position="207"/>
    </location>
</feature>